<dbReference type="KEGG" id="stui:GCM10017668_46100"/>
<protein>
    <recommendedName>
        <fullName evidence="4">Zinc-finger domain-containing protein</fullName>
    </recommendedName>
</protein>
<dbReference type="RefSeq" id="WP_190902389.1">
    <property type="nucleotide sequence ID" value="NZ_AP023439.1"/>
</dbReference>
<proteinExistence type="predicted"/>
<evidence type="ECO:0008006" key="4">
    <source>
        <dbReference type="Google" id="ProtNLM"/>
    </source>
</evidence>
<feature type="region of interest" description="Disordered" evidence="1">
    <location>
        <begin position="72"/>
        <end position="91"/>
    </location>
</feature>
<reference evidence="2 3" key="1">
    <citation type="journal article" date="2014" name="Int. J. Syst. Evol. Microbiol.">
        <title>Complete genome sequence of Corynebacterium casei LMG S-19264T (=DSM 44701T), isolated from a smear-ripened cheese.</title>
        <authorList>
            <consortium name="US DOE Joint Genome Institute (JGI-PGF)"/>
            <person name="Walter F."/>
            <person name="Albersmeier A."/>
            <person name="Kalinowski J."/>
            <person name="Ruckert C."/>
        </authorList>
    </citation>
    <scope>NUCLEOTIDE SEQUENCE [LARGE SCALE GENOMIC DNA]</scope>
    <source>
        <strain evidence="2 3">JCM 4255</strain>
    </source>
</reference>
<evidence type="ECO:0000313" key="3">
    <source>
        <dbReference type="Proteomes" id="UP000516373"/>
    </source>
</evidence>
<name>A0A7G1NM27_9ACTN</name>
<dbReference type="Proteomes" id="UP000516373">
    <property type="component" value="Chromosome"/>
</dbReference>
<evidence type="ECO:0000313" key="2">
    <source>
        <dbReference type="EMBL" id="BCL22767.1"/>
    </source>
</evidence>
<organism evidence="2 3">
    <name type="scientific">Streptomyces tuirus</name>
    <dbReference type="NCBI Taxonomy" id="68278"/>
    <lineage>
        <taxon>Bacteria</taxon>
        <taxon>Bacillati</taxon>
        <taxon>Actinomycetota</taxon>
        <taxon>Actinomycetes</taxon>
        <taxon>Kitasatosporales</taxon>
        <taxon>Streptomycetaceae</taxon>
        <taxon>Streptomyces</taxon>
    </lineage>
</organism>
<gene>
    <name evidence="2" type="ORF">GCM10017668_46100</name>
</gene>
<dbReference type="EMBL" id="AP023439">
    <property type="protein sequence ID" value="BCL22767.1"/>
    <property type="molecule type" value="Genomic_DNA"/>
</dbReference>
<dbReference type="AlphaFoldDB" id="A0A7G1NM27"/>
<accession>A0A7G1NM27</accession>
<sequence length="133" mass="14570">MAHVESAHLVELALHNASPTDADAEALRHIEHCARCRDELGMLTRLVTAARTAQLADLPTTPPARVWKRIDRGLSTETAPPGPHTGTPDHRKRALLALLALAAAAGIAHRYLPERSKLVHPRARRQDRPGSRE</sequence>
<evidence type="ECO:0000256" key="1">
    <source>
        <dbReference type="SAM" id="MobiDB-lite"/>
    </source>
</evidence>